<feature type="transmembrane region" description="Helical" evidence="1">
    <location>
        <begin position="115"/>
        <end position="135"/>
    </location>
</feature>
<dbReference type="PANTHER" id="PTHR31061:SF24">
    <property type="entry name" value="LD22376P"/>
    <property type="match status" value="1"/>
</dbReference>
<evidence type="ECO:0000256" key="1">
    <source>
        <dbReference type="SAM" id="Phobius"/>
    </source>
</evidence>
<feature type="transmembrane region" description="Helical" evidence="1">
    <location>
        <begin position="51"/>
        <end position="72"/>
    </location>
</feature>
<feature type="transmembrane region" description="Helical" evidence="1">
    <location>
        <begin position="12"/>
        <end position="31"/>
    </location>
</feature>
<feature type="transmembrane region" description="Helical" evidence="1">
    <location>
        <begin position="338"/>
        <end position="358"/>
    </location>
</feature>
<feature type="transmembrane region" description="Helical" evidence="1">
    <location>
        <begin position="204"/>
        <end position="226"/>
    </location>
</feature>
<name>A0A5J4QW06_9ZZZZ</name>
<feature type="transmembrane region" description="Helical" evidence="1">
    <location>
        <begin position="246"/>
        <end position="268"/>
    </location>
</feature>
<feature type="domain" description="DUF5009" evidence="2">
    <location>
        <begin position="36"/>
        <end position="228"/>
    </location>
</feature>
<feature type="transmembrane region" description="Helical" evidence="1">
    <location>
        <begin position="178"/>
        <end position="197"/>
    </location>
</feature>
<feature type="transmembrane region" description="Helical" evidence="1">
    <location>
        <begin position="84"/>
        <end position="103"/>
    </location>
</feature>
<gene>
    <name evidence="3" type="ORF">EZS27_025132</name>
</gene>
<reference evidence="3" key="1">
    <citation type="submission" date="2019-03" db="EMBL/GenBank/DDBJ databases">
        <title>Single cell metagenomics reveals metabolic interactions within the superorganism composed of flagellate Streblomastix strix and complex community of Bacteroidetes bacteria on its surface.</title>
        <authorList>
            <person name="Treitli S.C."/>
            <person name="Kolisko M."/>
            <person name="Husnik F."/>
            <person name="Keeling P."/>
            <person name="Hampl V."/>
        </authorList>
    </citation>
    <scope>NUCLEOTIDE SEQUENCE</scope>
    <source>
        <strain evidence="3">STM</strain>
    </source>
</reference>
<sequence length="407" mass="46064">MNNNSFTQRNAALDIMRALTMFVMIFVNDLWKIHGVPHCLEHAVPGEDFMGLSDIVFPCFLFVVGMSIPFAIERRYDKGVSGESIIGHIVLRTLALLVTGAFISNSEARLSPDVGYGIGIYWLLMVTAFVCIWNQYPEVDNPNRKRLYLILKIIGIIILLYLAITFRSTKGLVFTARWGILGLIGWTYLLCAFIYVFTRNRLKYLIPVWLLFIVICILESKMNDAWGGTAILSFPRPNFYNSALEILHMGNGALPAFTMGGILLSLITTKYIRIEARKKLIFVLASVCLLLLAGYVSRHFWILSKISATPTWIFYVTSIAIGTYALLYWLVEKGKTSWFHIIKPAGTATLTTYMIPYVVYALADITGITLPDWFTHDFMGIINCLCFSFLTIGITYILGRIHIKLKI</sequence>
<protein>
    <recommendedName>
        <fullName evidence="2">DUF5009 domain-containing protein</fullName>
    </recommendedName>
</protein>
<dbReference type="AlphaFoldDB" id="A0A5J4QW06"/>
<comment type="caution">
    <text evidence="3">The sequence shown here is derived from an EMBL/GenBank/DDBJ whole genome shotgun (WGS) entry which is preliminary data.</text>
</comment>
<organism evidence="3">
    <name type="scientific">termite gut metagenome</name>
    <dbReference type="NCBI Taxonomy" id="433724"/>
    <lineage>
        <taxon>unclassified sequences</taxon>
        <taxon>metagenomes</taxon>
        <taxon>organismal metagenomes</taxon>
    </lineage>
</organism>
<dbReference type="InterPro" id="IPR032176">
    <property type="entry name" value="DUF5009"/>
</dbReference>
<evidence type="ECO:0000259" key="2">
    <source>
        <dbReference type="Pfam" id="PF16401"/>
    </source>
</evidence>
<feature type="transmembrane region" description="Helical" evidence="1">
    <location>
        <begin position="378"/>
        <end position="399"/>
    </location>
</feature>
<dbReference type="EMBL" id="SNRY01002314">
    <property type="protein sequence ID" value="KAA6325682.1"/>
    <property type="molecule type" value="Genomic_DNA"/>
</dbReference>
<accession>A0A5J4QW06</accession>
<keyword evidence="1" id="KW-0812">Transmembrane</keyword>
<feature type="transmembrane region" description="Helical" evidence="1">
    <location>
        <begin position="280"/>
        <end position="300"/>
    </location>
</feature>
<feature type="transmembrane region" description="Helical" evidence="1">
    <location>
        <begin position="147"/>
        <end position="166"/>
    </location>
</feature>
<dbReference type="Pfam" id="PF16401">
    <property type="entry name" value="DUF5009"/>
    <property type="match status" value="1"/>
</dbReference>
<evidence type="ECO:0000313" key="3">
    <source>
        <dbReference type="EMBL" id="KAA6325682.1"/>
    </source>
</evidence>
<keyword evidence="1" id="KW-0472">Membrane</keyword>
<feature type="transmembrane region" description="Helical" evidence="1">
    <location>
        <begin position="312"/>
        <end position="331"/>
    </location>
</feature>
<dbReference type="PANTHER" id="PTHR31061">
    <property type="entry name" value="LD22376P"/>
    <property type="match status" value="1"/>
</dbReference>
<proteinExistence type="predicted"/>
<keyword evidence="1" id="KW-1133">Transmembrane helix</keyword>